<gene>
    <name evidence="3" type="ORF">H839_08419</name>
</gene>
<dbReference type="SMART" id="SM00849">
    <property type="entry name" value="Lactamase_B"/>
    <property type="match status" value="1"/>
</dbReference>
<proteinExistence type="predicted"/>
<comment type="caution">
    <text evidence="3">The sequence shown here is derived from an EMBL/GenBank/DDBJ whole genome shotgun (WGS) entry which is preliminary data.</text>
</comment>
<dbReference type="InterPro" id="IPR035681">
    <property type="entry name" value="ComA-like_MBL"/>
</dbReference>
<dbReference type="PANTHER" id="PTHR30619:SF7">
    <property type="entry name" value="BETA-LACTAMASE DOMAIN PROTEIN"/>
    <property type="match status" value="1"/>
</dbReference>
<dbReference type="InterPro" id="IPR036866">
    <property type="entry name" value="RibonucZ/Hydroxyglut_hydro"/>
</dbReference>
<keyword evidence="4" id="KW-1185">Reference proteome</keyword>
<reference evidence="3 4" key="1">
    <citation type="journal article" date="2014" name="Appl. Microbiol. Biotechnol.">
        <title>Transformable facultative thermophile Geobacillus stearothermophilus NUB3621 as a host strain for metabolic engineering.</title>
        <authorList>
            <person name="Blanchard K."/>
            <person name="Robic S."/>
            <person name="Matsumura I."/>
        </authorList>
    </citation>
    <scope>NUCLEOTIDE SEQUENCE [LARGE SCALE GENOMIC DNA]</scope>
    <source>
        <strain evidence="3 4">NUB3621</strain>
    </source>
</reference>
<dbReference type="AlphaFoldDB" id="A0ABC9VGU5"/>
<dbReference type="EMBL" id="AOTZ01000004">
    <property type="protein sequence ID" value="EZP77643.1"/>
    <property type="molecule type" value="Genomic_DNA"/>
</dbReference>
<evidence type="ECO:0000259" key="2">
    <source>
        <dbReference type="SMART" id="SM00849"/>
    </source>
</evidence>
<dbReference type="SUPFAM" id="SSF56281">
    <property type="entry name" value="Metallo-hydrolase/oxidoreductase"/>
    <property type="match status" value="1"/>
</dbReference>
<evidence type="ECO:0000313" key="4">
    <source>
        <dbReference type="Proteomes" id="UP000023566"/>
    </source>
</evidence>
<feature type="domain" description="Metallo-beta-lactamase" evidence="2">
    <location>
        <begin position="41"/>
        <end position="236"/>
    </location>
</feature>
<feature type="chain" id="PRO_5044812365" evidence="1">
    <location>
        <begin position="28"/>
        <end position="383"/>
    </location>
</feature>
<dbReference type="Pfam" id="PF00753">
    <property type="entry name" value="Lactamase_B"/>
    <property type="match status" value="1"/>
</dbReference>
<dbReference type="InterPro" id="IPR001279">
    <property type="entry name" value="Metallo-B-lactamas"/>
</dbReference>
<dbReference type="CDD" id="cd07731">
    <property type="entry name" value="ComA-like_MBL-fold"/>
    <property type="match status" value="1"/>
</dbReference>
<dbReference type="PANTHER" id="PTHR30619">
    <property type="entry name" value="DNA INTERNALIZATION/COMPETENCE PROTEIN COMEC/REC2"/>
    <property type="match status" value="1"/>
</dbReference>
<evidence type="ECO:0000256" key="1">
    <source>
        <dbReference type="SAM" id="SignalP"/>
    </source>
</evidence>
<keyword evidence="1" id="KW-0732">Signal</keyword>
<evidence type="ECO:0000313" key="3">
    <source>
        <dbReference type="EMBL" id="EZP77643.1"/>
    </source>
</evidence>
<dbReference type="Gene3D" id="3.60.15.10">
    <property type="entry name" value="Ribonuclease Z/Hydroxyacylglutathione hydrolase-like"/>
    <property type="match status" value="1"/>
</dbReference>
<dbReference type="Proteomes" id="UP000023566">
    <property type="component" value="Chromosome"/>
</dbReference>
<dbReference type="InterPro" id="IPR052159">
    <property type="entry name" value="Competence_DNA_uptake"/>
</dbReference>
<feature type="signal peptide" evidence="1">
    <location>
        <begin position="1"/>
        <end position="27"/>
    </location>
</feature>
<sequence length="383" mass="41397">MRHLKALVSVVAALIFMLVPMSGTTNAATKNLYVHFINIGQGDSIYIKAPNGEDILIDGGNNSKGDDVVAYLKKQKVDDIEIMIATHPDADHIGGLDTVLSAFRVERVYAPKVSHTSQTYKDFLNAVKREGLKIKTAQKGVSLGLKGVSAVFVGPVKSYSTSDTNDWSAVLKLTYGKKSFLFTGDAETKAEADMIASKQNLRADVLKVGHHGARTSTSAAFLKVVKPTYAVISVGKGNSYGHPTAEVLNRLKSYKVKIFRTDLQGTIIAKTDGTNLSFNVKPTTSGTTPPTKPSAPSYKLTASVDNKNPKQNSTIHLIVKGLPSGTYKAVFHYKSKDTVYTGTINKPLAVKIGRATKGYTVKIDITATYKGKTYKTQTSFTPR</sequence>
<organism evidence="3 4">
    <name type="scientific">Parageobacillus genomosp. 1</name>
    <dbReference type="NCBI Taxonomy" id="1295642"/>
    <lineage>
        <taxon>Bacteria</taxon>
        <taxon>Bacillati</taxon>
        <taxon>Bacillota</taxon>
        <taxon>Bacilli</taxon>
        <taxon>Bacillales</taxon>
        <taxon>Anoxybacillaceae</taxon>
        <taxon>Parageobacillus</taxon>
    </lineage>
</organism>
<name>A0ABC9VGU5_9BACL</name>
<accession>A0ABC9VGU5</accession>
<protein>
    <submittedName>
        <fullName evidence="3">Beta-lactamase domain protein</fullName>
    </submittedName>
</protein>